<dbReference type="EnsemblPlants" id="EMT30305">
    <property type="protein sequence ID" value="EMT30305"/>
    <property type="gene ID" value="F775_16220"/>
</dbReference>
<dbReference type="InterPro" id="IPR001087">
    <property type="entry name" value="GDSL"/>
</dbReference>
<dbReference type="AlphaFoldDB" id="M8BZ86"/>
<proteinExistence type="inferred from homology"/>
<dbReference type="Pfam" id="PF00657">
    <property type="entry name" value="Lipase_GDSL"/>
    <property type="match status" value="1"/>
</dbReference>
<dbReference type="PANTHER" id="PTHR22835">
    <property type="entry name" value="ZINC FINGER FYVE DOMAIN CONTAINING PROTEIN"/>
    <property type="match status" value="1"/>
</dbReference>
<evidence type="ECO:0000256" key="1">
    <source>
        <dbReference type="ARBA" id="ARBA00008668"/>
    </source>
</evidence>
<protein>
    <submittedName>
        <fullName evidence="5">GDSL esterase/lipase</fullName>
    </submittedName>
</protein>
<comment type="similarity">
    <text evidence="1">Belongs to the 'GDSL' lipolytic enzyme family.</text>
</comment>
<dbReference type="GO" id="GO:0016788">
    <property type="term" value="F:hydrolase activity, acting on ester bonds"/>
    <property type="evidence" value="ECO:0007669"/>
    <property type="project" value="InterPro"/>
</dbReference>
<name>M8BZ86_AEGTA</name>
<sequence>MGSPNRLCSISLAAPFIFAVLLLNADLGSCGCFKRIFTFGDSITDAGNFAYTGRNNKNPGPPSVPPYGETYFHRPTGRAYDGRLIVDFYVRANVILFSSISFIACVMRYNISFIGLEKRIEPGRLVLGWVLLRRSKPPAIRACLHAQSLGLPLLPPSLPKENTGQFPAGANFALYGATALNPNFFKRYNFGVPFTWSLDDQLATFKKVLARIAPGDAATKSLLSESLIVFGEIGGNDYNFWFFAGHGGDTHTPEQYMPDVIARIGDGVQEVINLGAKTVLVPGNFPIGCVPAYLSGNKSNKSADYDQYHCLKRFNNFSQMHNQLLKQEVGKLKSLNADVKIIYADYYGAFMEFVKNPSRYGIDDPLVACCGGNGPYGTGHTCNQTARICPDPSRFASWDQVHMTEKAYSVIANGVLNGPYADTPLLDVC</sequence>
<evidence type="ECO:0000313" key="5">
    <source>
        <dbReference type="EnsemblPlants" id="EMT30305"/>
    </source>
</evidence>
<evidence type="ECO:0000256" key="3">
    <source>
        <dbReference type="ARBA" id="ARBA00022801"/>
    </source>
</evidence>
<organism evidence="5">
    <name type="scientific">Aegilops tauschii</name>
    <name type="common">Tausch's goatgrass</name>
    <name type="synonym">Aegilops squarrosa</name>
    <dbReference type="NCBI Taxonomy" id="37682"/>
    <lineage>
        <taxon>Eukaryota</taxon>
        <taxon>Viridiplantae</taxon>
        <taxon>Streptophyta</taxon>
        <taxon>Embryophyta</taxon>
        <taxon>Tracheophyta</taxon>
        <taxon>Spermatophyta</taxon>
        <taxon>Magnoliopsida</taxon>
        <taxon>Liliopsida</taxon>
        <taxon>Poales</taxon>
        <taxon>Poaceae</taxon>
        <taxon>BOP clade</taxon>
        <taxon>Pooideae</taxon>
        <taxon>Triticodae</taxon>
        <taxon>Triticeae</taxon>
        <taxon>Triticinae</taxon>
        <taxon>Aegilops</taxon>
    </lineage>
</organism>
<accession>M8BZ86</accession>
<dbReference type="PANTHER" id="PTHR22835:SF606">
    <property type="entry name" value="GDSL ESTERASE_LIPASE"/>
    <property type="match status" value="1"/>
</dbReference>
<reference evidence="5" key="1">
    <citation type="submission" date="2015-06" db="UniProtKB">
        <authorList>
            <consortium name="EnsemblPlants"/>
        </authorList>
    </citation>
    <scope>IDENTIFICATION</scope>
</reference>
<keyword evidence="3" id="KW-0378">Hydrolase</keyword>
<dbReference type="CDD" id="cd01837">
    <property type="entry name" value="SGNH_plant_lipase_like"/>
    <property type="match status" value="1"/>
</dbReference>
<dbReference type="InterPro" id="IPR035669">
    <property type="entry name" value="SGNH_plant_lipase-like"/>
</dbReference>
<dbReference type="InterPro" id="IPR036514">
    <property type="entry name" value="SGNH_hydro_sf"/>
</dbReference>
<keyword evidence="2" id="KW-0732">Signal</keyword>
<dbReference type="Gene3D" id="3.40.50.1110">
    <property type="entry name" value="SGNH hydrolase"/>
    <property type="match status" value="1"/>
</dbReference>
<dbReference type="SUPFAM" id="SSF52266">
    <property type="entry name" value="SGNH hydrolase"/>
    <property type="match status" value="1"/>
</dbReference>
<evidence type="ECO:0000256" key="2">
    <source>
        <dbReference type="ARBA" id="ARBA00022729"/>
    </source>
</evidence>
<keyword evidence="4" id="KW-0325">Glycoprotein</keyword>
<evidence type="ECO:0000256" key="4">
    <source>
        <dbReference type="ARBA" id="ARBA00023180"/>
    </source>
</evidence>